<dbReference type="PROSITE" id="PS50244">
    <property type="entry name" value="S5A_REDUCTASE"/>
    <property type="match status" value="1"/>
</dbReference>
<name>A0A2A9NDV5_9AGAR</name>
<keyword evidence="4" id="KW-0444">Lipid biosynthesis</keyword>
<dbReference type="CDD" id="cd01801">
    <property type="entry name" value="Ubl_TECR_like"/>
    <property type="match status" value="1"/>
</dbReference>
<dbReference type="STRING" id="703135.A0A2A9NDV5"/>
<dbReference type="GO" id="GO:0016627">
    <property type="term" value="F:oxidoreductase activity, acting on the CH-CH group of donors"/>
    <property type="evidence" value="ECO:0007669"/>
    <property type="project" value="InterPro"/>
</dbReference>
<accession>A0A2A9NDV5</accession>
<keyword evidence="5 11" id="KW-0812">Transmembrane</keyword>
<keyword evidence="7 11" id="KW-1133">Transmembrane helix</keyword>
<evidence type="ECO:0000259" key="12">
    <source>
        <dbReference type="Pfam" id="PF02544"/>
    </source>
</evidence>
<evidence type="ECO:0000256" key="7">
    <source>
        <dbReference type="ARBA" id="ARBA00022989"/>
    </source>
</evidence>
<dbReference type="Gene3D" id="3.10.20.90">
    <property type="entry name" value="Phosphatidylinositol 3-kinase Catalytic Subunit, Chain A, domain 1"/>
    <property type="match status" value="1"/>
</dbReference>
<dbReference type="PANTHER" id="PTHR10556:SF28">
    <property type="entry name" value="VERY-LONG-CHAIN ENOYL-COA REDUCTASE"/>
    <property type="match status" value="1"/>
</dbReference>
<sequence>MVSLTITSAAKPPSFARALPLTVDVPQDATVATVKRAIAAKFPKFYPARQKLSLKDEKKALDDDAKVADVLGEKLEGGELQVKDLGPQVGWRTVFLVEYFGPLVIHPLIYHFPTLWYGRAVHHSLLQKYVYTFVLLHFIKRELETLFVHRFSHGTMPLRNIFKNSAHYHVFSGLFLAYDIYRPIFSATSPYIKGSFRENETFLNVCAAIWAFAELSNLHTHLTLRSLRPNGTRKRAIPYGYGFSLISCPNYFFEGLGWIVVTVMTGSIAALVFTAFSVVQMALWAIKKHGAYKKEFGKNYPRGRYAMVPFVL</sequence>
<dbReference type="InterPro" id="IPR049127">
    <property type="entry name" value="TECR-like_N"/>
</dbReference>
<dbReference type="GO" id="GO:0016020">
    <property type="term" value="C:membrane"/>
    <property type="evidence" value="ECO:0007669"/>
    <property type="project" value="UniProtKB-SubCell"/>
</dbReference>
<evidence type="ECO:0000256" key="4">
    <source>
        <dbReference type="ARBA" id="ARBA00022516"/>
    </source>
</evidence>
<dbReference type="PANTHER" id="PTHR10556">
    <property type="entry name" value="3-OXO-5-ALPHA-STEROID 4-DEHYDROGENASE"/>
    <property type="match status" value="1"/>
</dbReference>
<keyword evidence="8" id="KW-0560">Oxidoreductase</keyword>
<dbReference type="InterPro" id="IPR039357">
    <property type="entry name" value="SRD5A/TECR"/>
</dbReference>
<dbReference type="Pfam" id="PF21696">
    <property type="entry name" value="TECR_N"/>
    <property type="match status" value="1"/>
</dbReference>
<dbReference type="EMBL" id="KZ302261">
    <property type="protein sequence ID" value="PFH45956.1"/>
    <property type="molecule type" value="Genomic_DNA"/>
</dbReference>
<dbReference type="GO" id="GO:0042761">
    <property type="term" value="P:very long-chain fatty acid biosynthetic process"/>
    <property type="evidence" value="ECO:0007669"/>
    <property type="project" value="TreeGrafter"/>
</dbReference>
<evidence type="ECO:0000256" key="5">
    <source>
        <dbReference type="ARBA" id="ARBA00022692"/>
    </source>
</evidence>
<evidence type="ECO:0000313" key="14">
    <source>
        <dbReference type="EMBL" id="PFH45956.1"/>
    </source>
</evidence>
<dbReference type="OrthoDB" id="540503at2759"/>
<dbReference type="AlphaFoldDB" id="A0A2A9NDV5"/>
<dbReference type="InterPro" id="IPR001104">
    <property type="entry name" value="3-oxo-5_a-steroid_4-DH_C"/>
</dbReference>
<feature type="transmembrane region" description="Helical" evidence="11">
    <location>
        <begin position="259"/>
        <end position="286"/>
    </location>
</feature>
<feature type="domain" description="3-oxo-5-alpha-steroid 4-dehydrogenase C-terminal" evidence="12">
    <location>
        <begin position="155"/>
        <end position="312"/>
    </location>
</feature>
<dbReference type="Pfam" id="PF02544">
    <property type="entry name" value="Steroid_dh"/>
    <property type="match status" value="1"/>
</dbReference>
<keyword evidence="15" id="KW-1185">Reference proteome</keyword>
<comment type="similarity">
    <text evidence="3">Belongs to the steroid 5-alpha reductase family.</text>
</comment>
<dbReference type="Proteomes" id="UP000242287">
    <property type="component" value="Unassembled WGS sequence"/>
</dbReference>
<feature type="domain" description="TECR-like N-terminal" evidence="13">
    <location>
        <begin position="25"/>
        <end position="70"/>
    </location>
</feature>
<evidence type="ECO:0000256" key="1">
    <source>
        <dbReference type="ARBA" id="ARBA00004141"/>
    </source>
</evidence>
<gene>
    <name evidence="14" type="ORF">AMATHDRAFT_184056</name>
</gene>
<keyword evidence="9" id="KW-0443">Lipid metabolism</keyword>
<comment type="subcellular location">
    <subcellularLocation>
        <location evidence="2">Endoplasmic reticulum</location>
    </subcellularLocation>
    <subcellularLocation>
        <location evidence="1">Membrane</location>
        <topology evidence="1">Multi-pass membrane protein</topology>
    </subcellularLocation>
</comment>
<evidence type="ECO:0000259" key="13">
    <source>
        <dbReference type="Pfam" id="PF21696"/>
    </source>
</evidence>
<organism evidence="14 15">
    <name type="scientific">Amanita thiersii Skay4041</name>
    <dbReference type="NCBI Taxonomy" id="703135"/>
    <lineage>
        <taxon>Eukaryota</taxon>
        <taxon>Fungi</taxon>
        <taxon>Dikarya</taxon>
        <taxon>Basidiomycota</taxon>
        <taxon>Agaricomycotina</taxon>
        <taxon>Agaricomycetes</taxon>
        <taxon>Agaricomycetidae</taxon>
        <taxon>Agaricales</taxon>
        <taxon>Pluteineae</taxon>
        <taxon>Amanitaceae</taxon>
        <taxon>Amanita</taxon>
    </lineage>
</organism>
<evidence type="ECO:0000256" key="8">
    <source>
        <dbReference type="ARBA" id="ARBA00023002"/>
    </source>
</evidence>
<evidence type="ECO:0000256" key="10">
    <source>
        <dbReference type="ARBA" id="ARBA00023136"/>
    </source>
</evidence>
<dbReference type="GO" id="GO:0005783">
    <property type="term" value="C:endoplasmic reticulum"/>
    <property type="evidence" value="ECO:0007669"/>
    <property type="project" value="UniProtKB-SubCell"/>
</dbReference>
<proteinExistence type="inferred from homology"/>
<evidence type="ECO:0000256" key="3">
    <source>
        <dbReference type="ARBA" id="ARBA00007742"/>
    </source>
</evidence>
<keyword evidence="6" id="KW-0256">Endoplasmic reticulum</keyword>
<evidence type="ECO:0000256" key="11">
    <source>
        <dbReference type="SAM" id="Phobius"/>
    </source>
</evidence>
<keyword evidence="10 11" id="KW-0472">Membrane</keyword>
<reference evidence="14 15" key="1">
    <citation type="submission" date="2014-02" db="EMBL/GenBank/DDBJ databases">
        <title>Transposable element dynamics among asymbiotic and ectomycorrhizal Amanita fungi.</title>
        <authorList>
            <consortium name="DOE Joint Genome Institute"/>
            <person name="Hess J."/>
            <person name="Skrede I."/>
            <person name="Wolfe B."/>
            <person name="LaButti K."/>
            <person name="Ohm R.A."/>
            <person name="Grigoriev I.V."/>
            <person name="Pringle A."/>
        </authorList>
    </citation>
    <scope>NUCLEOTIDE SEQUENCE [LARGE SCALE GENOMIC DNA]</scope>
    <source>
        <strain evidence="14 15">SKay4041</strain>
    </source>
</reference>
<evidence type="ECO:0000313" key="15">
    <source>
        <dbReference type="Proteomes" id="UP000242287"/>
    </source>
</evidence>
<evidence type="ECO:0000256" key="2">
    <source>
        <dbReference type="ARBA" id="ARBA00004240"/>
    </source>
</evidence>
<evidence type="ECO:0000256" key="9">
    <source>
        <dbReference type="ARBA" id="ARBA00023098"/>
    </source>
</evidence>
<evidence type="ECO:0000256" key="6">
    <source>
        <dbReference type="ARBA" id="ARBA00022824"/>
    </source>
</evidence>
<protein>
    <submittedName>
        <fullName evidence="14">Uncharacterized protein</fullName>
    </submittedName>
</protein>